<sequence>MSAPRRSSAISERLADGVFSSATVDDVTPSQQIFAFSFTKQQHPNWPFIQLLCSCRYLFFSIDPFIILLRLLNQLGIRKMDCIPLPIVCFQCGTDQNPCHCKVVGPTIGFAVTVVMAVVCWPASLFCCCCATETGKQYDSPSPPRDVVWDYPDAYLGFLRLRWIQGTRSVMRYRSDI</sequence>
<accession>A0A6A6RG03</accession>
<keyword evidence="2" id="KW-1185">Reference proteome</keyword>
<proteinExistence type="predicted"/>
<gene>
    <name evidence="1" type="ORF">BU16DRAFT_16508</name>
</gene>
<protein>
    <submittedName>
        <fullName evidence="1">Uncharacterized protein</fullName>
    </submittedName>
</protein>
<dbReference type="PANTHER" id="PTHR34673">
    <property type="entry name" value="COLD-REGULATED PROTEIN"/>
    <property type="match status" value="1"/>
</dbReference>
<name>A0A6A6RG03_9PEZI</name>
<reference evidence="1" key="1">
    <citation type="journal article" date="2020" name="Stud. Mycol.">
        <title>101 Dothideomycetes genomes: a test case for predicting lifestyles and emergence of pathogens.</title>
        <authorList>
            <person name="Haridas S."/>
            <person name="Albert R."/>
            <person name="Binder M."/>
            <person name="Bloem J."/>
            <person name="Labutti K."/>
            <person name="Salamov A."/>
            <person name="Andreopoulos B."/>
            <person name="Baker S."/>
            <person name="Barry K."/>
            <person name="Bills G."/>
            <person name="Bluhm B."/>
            <person name="Cannon C."/>
            <person name="Castanera R."/>
            <person name="Culley D."/>
            <person name="Daum C."/>
            <person name="Ezra D."/>
            <person name="Gonzalez J."/>
            <person name="Henrissat B."/>
            <person name="Kuo A."/>
            <person name="Liang C."/>
            <person name="Lipzen A."/>
            <person name="Lutzoni F."/>
            <person name="Magnuson J."/>
            <person name="Mondo S."/>
            <person name="Nolan M."/>
            <person name="Ohm R."/>
            <person name="Pangilinan J."/>
            <person name="Park H.-J."/>
            <person name="Ramirez L."/>
            <person name="Alfaro M."/>
            <person name="Sun H."/>
            <person name="Tritt A."/>
            <person name="Yoshinaga Y."/>
            <person name="Zwiers L.-H."/>
            <person name="Turgeon B."/>
            <person name="Goodwin S."/>
            <person name="Spatafora J."/>
            <person name="Crous P."/>
            <person name="Grigoriev I."/>
        </authorList>
    </citation>
    <scope>NUCLEOTIDE SEQUENCE</scope>
    <source>
        <strain evidence="1">CBS 269.34</strain>
    </source>
</reference>
<evidence type="ECO:0000313" key="2">
    <source>
        <dbReference type="Proteomes" id="UP000799750"/>
    </source>
</evidence>
<dbReference type="AlphaFoldDB" id="A0A6A6RG03"/>
<evidence type="ECO:0000313" key="1">
    <source>
        <dbReference type="EMBL" id="KAF2502653.1"/>
    </source>
</evidence>
<dbReference type="OrthoDB" id="4412445at2759"/>
<dbReference type="EMBL" id="MU004181">
    <property type="protein sequence ID" value="KAF2502653.1"/>
    <property type="molecule type" value="Genomic_DNA"/>
</dbReference>
<organism evidence="1 2">
    <name type="scientific">Lophium mytilinum</name>
    <dbReference type="NCBI Taxonomy" id="390894"/>
    <lineage>
        <taxon>Eukaryota</taxon>
        <taxon>Fungi</taxon>
        <taxon>Dikarya</taxon>
        <taxon>Ascomycota</taxon>
        <taxon>Pezizomycotina</taxon>
        <taxon>Dothideomycetes</taxon>
        <taxon>Pleosporomycetidae</taxon>
        <taxon>Mytilinidiales</taxon>
        <taxon>Mytilinidiaceae</taxon>
        <taxon>Lophium</taxon>
    </lineage>
</organism>
<dbReference type="Proteomes" id="UP000799750">
    <property type="component" value="Unassembled WGS sequence"/>
</dbReference>
<dbReference type="PANTHER" id="PTHR34673:SF1">
    <property type="entry name" value="COLD-REGULATED PROTEIN"/>
    <property type="match status" value="1"/>
</dbReference>